<feature type="domain" description="JmjC" evidence="1">
    <location>
        <begin position="12"/>
        <end position="92"/>
    </location>
</feature>
<dbReference type="EMBL" id="JADBGF010000001">
    <property type="protein sequence ID" value="MBE1594443.1"/>
    <property type="molecule type" value="Genomic_DNA"/>
</dbReference>
<protein>
    <recommendedName>
        <fullName evidence="1">JmjC domain-containing protein</fullName>
    </recommendedName>
</protein>
<dbReference type="Pfam" id="PF13621">
    <property type="entry name" value="Cupin_8"/>
    <property type="match status" value="1"/>
</dbReference>
<evidence type="ECO:0000313" key="2">
    <source>
        <dbReference type="EMBL" id="MBE1594443.1"/>
    </source>
</evidence>
<sequence length="92" mass="10130">MAEPPQAGHELLYLKEFHLLKQFPALRGDLGDLDFLPRGSVTSRSAWIGPARTRTGLHYDLPDNCAVQITGTKRFLLARPGTVERAGAQSTK</sequence>
<keyword evidence="3" id="KW-1185">Reference proteome</keyword>
<proteinExistence type="predicted"/>
<dbReference type="InterPro" id="IPR041667">
    <property type="entry name" value="Cupin_8"/>
</dbReference>
<dbReference type="Proteomes" id="UP000629287">
    <property type="component" value="Unassembled WGS sequence"/>
</dbReference>
<name>A0A8I0TQP9_9ACTN</name>
<dbReference type="AlphaFoldDB" id="A0A8I0TQP9"/>
<comment type="caution">
    <text evidence="2">The sequence shown here is derived from an EMBL/GenBank/DDBJ whole genome shotgun (WGS) entry which is preliminary data.</text>
</comment>
<dbReference type="SUPFAM" id="SSF51197">
    <property type="entry name" value="Clavaminate synthase-like"/>
    <property type="match status" value="1"/>
</dbReference>
<gene>
    <name evidence="2" type="ORF">H4687_000572</name>
</gene>
<evidence type="ECO:0000313" key="3">
    <source>
        <dbReference type="Proteomes" id="UP000629287"/>
    </source>
</evidence>
<dbReference type="PROSITE" id="PS51184">
    <property type="entry name" value="JMJC"/>
    <property type="match status" value="1"/>
</dbReference>
<organism evidence="2 3">
    <name type="scientific">Streptomyces stelliscabiei</name>
    <dbReference type="NCBI Taxonomy" id="146820"/>
    <lineage>
        <taxon>Bacteria</taxon>
        <taxon>Bacillati</taxon>
        <taxon>Actinomycetota</taxon>
        <taxon>Actinomycetes</taxon>
        <taxon>Kitasatosporales</taxon>
        <taxon>Streptomycetaceae</taxon>
        <taxon>Streptomyces</taxon>
    </lineage>
</organism>
<dbReference type="Gene3D" id="2.60.120.650">
    <property type="entry name" value="Cupin"/>
    <property type="match status" value="1"/>
</dbReference>
<accession>A0A8I0TQP9</accession>
<reference evidence="2 3" key="1">
    <citation type="submission" date="2020-10" db="EMBL/GenBank/DDBJ databases">
        <title>Sequencing the genomes of 1000 actinobacteria strains.</title>
        <authorList>
            <person name="Klenk H.-P."/>
        </authorList>
    </citation>
    <scope>NUCLEOTIDE SEQUENCE [LARGE SCALE GENOMIC DNA]</scope>
    <source>
        <strain evidence="2 3">DSM 41803</strain>
    </source>
</reference>
<dbReference type="InterPro" id="IPR003347">
    <property type="entry name" value="JmjC_dom"/>
</dbReference>
<evidence type="ECO:0000259" key="1">
    <source>
        <dbReference type="PROSITE" id="PS51184"/>
    </source>
</evidence>
<dbReference type="OrthoDB" id="479699at2"/>